<gene>
    <name evidence="9" type="ORF">FYJ66_03960</name>
</gene>
<sequence length="185" mass="20945">MLDIINYWDGQVLIKFQELAIRPELTPVMKILSWLGNKGMIWILLILVLLCFKKTRHAAVLAAVALALSYCLNNLFLKELVDRTRPYETWNQVQLLIGKQHDPSFPSGHTASSFAVATSLALSFQRRWAGTLLIILAAAIAISRMYVGVHYPLDVLCGMVDAILIAYVVNYVDREHQEELRPSKH</sequence>
<dbReference type="InterPro" id="IPR036938">
    <property type="entry name" value="PAP2/HPO_sf"/>
</dbReference>
<protein>
    <submittedName>
        <fullName evidence="9">Phosphatase PAP2 family protein</fullName>
    </submittedName>
</protein>
<dbReference type="AlphaFoldDB" id="A0A6A8M5Y3"/>
<dbReference type="Pfam" id="PF01569">
    <property type="entry name" value="PAP2"/>
    <property type="match status" value="1"/>
</dbReference>
<keyword evidence="2" id="KW-1003">Cell membrane</keyword>
<feature type="transmembrane region" description="Helical" evidence="7">
    <location>
        <begin position="58"/>
        <end position="77"/>
    </location>
</feature>
<dbReference type="SMART" id="SM00014">
    <property type="entry name" value="acidPPc"/>
    <property type="match status" value="1"/>
</dbReference>
<accession>A0A6A8M5Y3</accession>
<proteinExistence type="predicted"/>
<keyword evidence="4" id="KW-0378">Hydrolase</keyword>
<dbReference type="EMBL" id="VUNB01000003">
    <property type="protein sequence ID" value="MST68745.1"/>
    <property type="molecule type" value="Genomic_DNA"/>
</dbReference>
<dbReference type="Gene3D" id="1.20.144.10">
    <property type="entry name" value="Phosphatidic acid phosphatase type 2/haloperoxidase"/>
    <property type="match status" value="1"/>
</dbReference>
<comment type="subcellular location">
    <subcellularLocation>
        <location evidence="1">Cell membrane</location>
        <topology evidence="1">Multi-pass membrane protein</topology>
    </subcellularLocation>
</comment>
<dbReference type="GO" id="GO:0005886">
    <property type="term" value="C:plasma membrane"/>
    <property type="evidence" value="ECO:0007669"/>
    <property type="project" value="UniProtKB-SubCell"/>
</dbReference>
<dbReference type="PANTHER" id="PTHR14969">
    <property type="entry name" value="SPHINGOSINE-1-PHOSPHATE PHOSPHOHYDROLASE"/>
    <property type="match status" value="1"/>
</dbReference>
<evidence type="ECO:0000256" key="3">
    <source>
        <dbReference type="ARBA" id="ARBA00022692"/>
    </source>
</evidence>
<evidence type="ECO:0000313" key="9">
    <source>
        <dbReference type="EMBL" id="MST68745.1"/>
    </source>
</evidence>
<dbReference type="SUPFAM" id="SSF48317">
    <property type="entry name" value="Acid phosphatase/Vanadium-dependent haloperoxidase"/>
    <property type="match status" value="1"/>
</dbReference>
<organism evidence="9">
    <name type="scientific">Baileyella intestinalis</name>
    <dbReference type="NCBI Taxonomy" id="2606709"/>
    <lineage>
        <taxon>Bacteria</taxon>
        <taxon>Bacillati</taxon>
        <taxon>Bacillota</taxon>
        <taxon>Clostridia</taxon>
        <taxon>Peptostreptococcales</taxon>
        <taxon>Anaerovoracaceae</taxon>
        <taxon>Baileyella</taxon>
    </lineage>
</organism>
<evidence type="ECO:0000259" key="8">
    <source>
        <dbReference type="SMART" id="SM00014"/>
    </source>
</evidence>
<feature type="transmembrane region" description="Helical" evidence="7">
    <location>
        <begin position="31"/>
        <end position="52"/>
    </location>
</feature>
<evidence type="ECO:0000256" key="6">
    <source>
        <dbReference type="ARBA" id="ARBA00023136"/>
    </source>
</evidence>
<dbReference type="InterPro" id="IPR000326">
    <property type="entry name" value="PAP2/HPO"/>
</dbReference>
<evidence type="ECO:0000256" key="4">
    <source>
        <dbReference type="ARBA" id="ARBA00022801"/>
    </source>
</evidence>
<dbReference type="RefSeq" id="WP_154572219.1">
    <property type="nucleotide sequence ID" value="NZ_VUNB01000003.1"/>
</dbReference>
<keyword evidence="5 7" id="KW-1133">Transmembrane helix</keyword>
<keyword evidence="3 7" id="KW-0812">Transmembrane</keyword>
<evidence type="ECO:0000256" key="2">
    <source>
        <dbReference type="ARBA" id="ARBA00022475"/>
    </source>
</evidence>
<name>A0A6A8M5Y3_9FIRM</name>
<dbReference type="GO" id="GO:0016787">
    <property type="term" value="F:hydrolase activity"/>
    <property type="evidence" value="ECO:0007669"/>
    <property type="project" value="UniProtKB-KW"/>
</dbReference>
<dbReference type="PANTHER" id="PTHR14969:SF62">
    <property type="entry name" value="DECAPRENYLPHOSPHORYL-5-PHOSPHORIBOSE PHOSPHATASE RV3807C-RELATED"/>
    <property type="match status" value="1"/>
</dbReference>
<reference evidence="9" key="1">
    <citation type="submission" date="2019-09" db="EMBL/GenBank/DDBJ databases">
        <title>In-depth cultivation of the pig gut microbiome towards novel bacterial diversity and tailored functional studies.</title>
        <authorList>
            <person name="Wylensek D."/>
            <person name="Hitch T.C.A."/>
            <person name="Clavel T."/>
        </authorList>
    </citation>
    <scope>NUCLEOTIDE SEQUENCE</scope>
    <source>
        <strain evidence="9">RF-744-FAT-WT-3</strain>
    </source>
</reference>
<evidence type="ECO:0000256" key="7">
    <source>
        <dbReference type="SAM" id="Phobius"/>
    </source>
</evidence>
<keyword evidence="6 7" id="KW-0472">Membrane</keyword>
<comment type="caution">
    <text evidence="9">The sequence shown here is derived from an EMBL/GenBank/DDBJ whole genome shotgun (WGS) entry which is preliminary data.</text>
</comment>
<evidence type="ECO:0000256" key="1">
    <source>
        <dbReference type="ARBA" id="ARBA00004651"/>
    </source>
</evidence>
<feature type="transmembrane region" description="Helical" evidence="7">
    <location>
        <begin position="128"/>
        <end position="147"/>
    </location>
</feature>
<evidence type="ECO:0000256" key="5">
    <source>
        <dbReference type="ARBA" id="ARBA00022989"/>
    </source>
</evidence>
<feature type="domain" description="Phosphatidic acid phosphatase type 2/haloperoxidase" evidence="8">
    <location>
        <begin position="60"/>
        <end position="170"/>
    </location>
</feature>
<feature type="transmembrane region" description="Helical" evidence="7">
    <location>
        <begin position="153"/>
        <end position="172"/>
    </location>
</feature>